<feature type="region of interest" description="Disordered" evidence="1">
    <location>
        <begin position="1"/>
        <end position="73"/>
    </location>
</feature>
<reference evidence="2 3" key="1">
    <citation type="submission" date="2019-02" db="EMBL/GenBank/DDBJ databases">
        <title>Genome sequencing of the rare red list fungi Phlebia centrifuga.</title>
        <authorList>
            <person name="Buettner E."/>
            <person name="Kellner H."/>
        </authorList>
    </citation>
    <scope>NUCLEOTIDE SEQUENCE [LARGE SCALE GENOMIC DNA]</scope>
    <source>
        <strain evidence="2 3">DSM 108282</strain>
    </source>
</reference>
<proteinExistence type="predicted"/>
<feature type="compositionally biased region" description="Basic and acidic residues" evidence="1">
    <location>
        <begin position="108"/>
        <end position="192"/>
    </location>
</feature>
<dbReference type="EMBL" id="SGPJ01000115">
    <property type="protein sequence ID" value="THG98517.1"/>
    <property type="molecule type" value="Genomic_DNA"/>
</dbReference>
<dbReference type="AlphaFoldDB" id="A0A4S4KLD1"/>
<protein>
    <submittedName>
        <fullName evidence="2">Uncharacterized protein</fullName>
    </submittedName>
</protein>
<evidence type="ECO:0000313" key="2">
    <source>
        <dbReference type="EMBL" id="THG98517.1"/>
    </source>
</evidence>
<name>A0A4S4KLD1_9APHY</name>
<dbReference type="Proteomes" id="UP000309038">
    <property type="component" value="Unassembled WGS sequence"/>
</dbReference>
<accession>A0A4S4KLD1</accession>
<feature type="compositionally biased region" description="Polar residues" evidence="1">
    <location>
        <begin position="1"/>
        <end position="13"/>
    </location>
</feature>
<feature type="region of interest" description="Disordered" evidence="1">
    <location>
        <begin position="101"/>
        <end position="192"/>
    </location>
</feature>
<organism evidence="2 3">
    <name type="scientific">Hermanssonia centrifuga</name>
    <dbReference type="NCBI Taxonomy" id="98765"/>
    <lineage>
        <taxon>Eukaryota</taxon>
        <taxon>Fungi</taxon>
        <taxon>Dikarya</taxon>
        <taxon>Basidiomycota</taxon>
        <taxon>Agaricomycotina</taxon>
        <taxon>Agaricomycetes</taxon>
        <taxon>Polyporales</taxon>
        <taxon>Meruliaceae</taxon>
        <taxon>Hermanssonia</taxon>
    </lineage>
</organism>
<keyword evidence="3" id="KW-1185">Reference proteome</keyword>
<evidence type="ECO:0000313" key="3">
    <source>
        <dbReference type="Proteomes" id="UP000309038"/>
    </source>
</evidence>
<comment type="caution">
    <text evidence="2">The sequence shown here is derived from an EMBL/GenBank/DDBJ whole genome shotgun (WGS) entry which is preliminary data.</text>
</comment>
<evidence type="ECO:0000256" key="1">
    <source>
        <dbReference type="SAM" id="MobiDB-lite"/>
    </source>
</evidence>
<sequence>MSPSKASGSTPADTESPVHPRKTYRPRDPPFPAPRRRDPNALKRGYKIVEVNNDTKAPDPDVSAGSPPPEDEDEVIFRAQLQKLKLEKDLFDQLVKQSDALDKAQQTMEERAEQQRLHDERATQLREEERLREEQAARQQEEERRQREVERLNHLHKLRLEQLRQAKEEEERRRKLEEERQREQARREEEYRRHCEQLERERLLREEESRRERERQERVRVRFEEECRRQRERQERQWAKFEEERKRQHEQRAREEAERERLRREGMQRQSQGLLSLYDRCEQTWAGLRRVEALSLAFHQLPWPVLSNSVVHDDAITLENVRNYVFNPQRPNPKGKTAKEILLQVCDQERVKAAASLVMVWLNNLNAELKL</sequence>
<gene>
    <name evidence="2" type="ORF">EW026_g3678</name>
</gene>